<dbReference type="Proteomes" id="UP000272942">
    <property type="component" value="Unassembled WGS sequence"/>
</dbReference>
<keyword evidence="4" id="KW-1185">Reference proteome</keyword>
<gene>
    <name evidence="3" type="ORF">ECPE_LOCUS2882</name>
</gene>
<evidence type="ECO:0000313" key="5">
    <source>
        <dbReference type="WBParaSite" id="ECPE_0000288501-mRNA-1"/>
    </source>
</evidence>
<reference evidence="3 4" key="2">
    <citation type="submission" date="2018-11" db="EMBL/GenBank/DDBJ databases">
        <authorList>
            <consortium name="Pathogen Informatics"/>
        </authorList>
    </citation>
    <scope>NUCLEOTIDE SEQUENCE [LARGE SCALE GENOMIC DNA]</scope>
    <source>
        <strain evidence="3 4">Egypt</strain>
    </source>
</reference>
<keyword evidence="2" id="KW-0472">Membrane</keyword>
<evidence type="ECO:0000313" key="4">
    <source>
        <dbReference type="Proteomes" id="UP000272942"/>
    </source>
</evidence>
<evidence type="ECO:0000313" key="3">
    <source>
        <dbReference type="EMBL" id="VDP67701.1"/>
    </source>
</evidence>
<dbReference type="AlphaFoldDB" id="A0A183A7E7"/>
<evidence type="ECO:0000256" key="2">
    <source>
        <dbReference type="SAM" id="Phobius"/>
    </source>
</evidence>
<feature type="region of interest" description="Disordered" evidence="1">
    <location>
        <begin position="141"/>
        <end position="192"/>
    </location>
</feature>
<reference evidence="5" key="1">
    <citation type="submission" date="2016-06" db="UniProtKB">
        <authorList>
            <consortium name="WormBaseParasite"/>
        </authorList>
    </citation>
    <scope>IDENTIFICATION</scope>
</reference>
<dbReference type="WBParaSite" id="ECPE_0000288501-mRNA-1">
    <property type="protein sequence ID" value="ECPE_0000288501-mRNA-1"/>
    <property type="gene ID" value="ECPE_0000288501"/>
</dbReference>
<dbReference type="EMBL" id="UZAN01039923">
    <property type="protein sequence ID" value="VDP67701.1"/>
    <property type="molecule type" value="Genomic_DNA"/>
</dbReference>
<keyword evidence="2" id="KW-1133">Transmembrane helix</keyword>
<protein>
    <submittedName>
        <fullName evidence="5">N-terminal peptide</fullName>
    </submittedName>
</protein>
<proteinExistence type="predicted"/>
<feature type="compositionally biased region" description="Pro residues" evidence="1">
    <location>
        <begin position="142"/>
        <end position="152"/>
    </location>
</feature>
<feature type="compositionally biased region" description="Basic and acidic residues" evidence="1">
    <location>
        <begin position="100"/>
        <end position="114"/>
    </location>
</feature>
<evidence type="ECO:0000256" key="1">
    <source>
        <dbReference type="SAM" id="MobiDB-lite"/>
    </source>
</evidence>
<feature type="transmembrane region" description="Helical" evidence="2">
    <location>
        <begin position="12"/>
        <end position="30"/>
    </location>
</feature>
<sequence>MGRTKFPMNSCFVFHNAYTVAVILIVVCCCKRRAKKKAALEQQNEVLESDQFGIDSQLNDPWDSGEKDFMGPIDYTILQPNQQMRNSTSDVADGRLRKNYIPREHGQKTTDRPPWEQLEGQENPAMNLDQVLEYGYEGYDGKPPPDFCPAEPPTLIGADDDYPNSNDLIKMNGGFEPPTLSRMSNSRSEHFN</sequence>
<organism evidence="5">
    <name type="scientific">Echinostoma caproni</name>
    <dbReference type="NCBI Taxonomy" id="27848"/>
    <lineage>
        <taxon>Eukaryota</taxon>
        <taxon>Metazoa</taxon>
        <taxon>Spiralia</taxon>
        <taxon>Lophotrochozoa</taxon>
        <taxon>Platyhelminthes</taxon>
        <taxon>Trematoda</taxon>
        <taxon>Digenea</taxon>
        <taxon>Plagiorchiida</taxon>
        <taxon>Echinostomata</taxon>
        <taxon>Echinostomatoidea</taxon>
        <taxon>Echinostomatidae</taxon>
        <taxon>Echinostoma</taxon>
    </lineage>
</organism>
<dbReference type="OrthoDB" id="6225467at2759"/>
<name>A0A183A7E7_9TREM</name>
<accession>A0A183A7E7</accession>
<keyword evidence="2" id="KW-0812">Transmembrane</keyword>
<feature type="region of interest" description="Disordered" evidence="1">
    <location>
        <begin position="100"/>
        <end position="124"/>
    </location>
</feature>